<protein>
    <submittedName>
        <fullName evidence="2">Uma2 family endonuclease</fullName>
    </submittedName>
</protein>
<organism evidence="2 3">
    <name type="scientific">Nocardia rhizosphaerae</name>
    <dbReference type="NCBI Taxonomy" id="1691571"/>
    <lineage>
        <taxon>Bacteria</taxon>
        <taxon>Bacillati</taxon>
        <taxon>Actinomycetota</taxon>
        <taxon>Actinomycetes</taxon>
        <taxon>Mycobacteriales</taxon>
        <taxon>Nocardiaceae</taxon>
        <taxon>Nocardia</taxon>
    </lineage>
</organism>
<dbReference type="EMBL" id="JBHSBA010000011">
    <property type="protein sequence ID" value="MFC4127192.1"/>
    <property type="molecule type" value="Genomic_DNA"/>
</dbReference>
<accession>A0ABV8L8P6</accession>
<dbReference type="Gene3D" id="3.90.1570.10">
    <property type="entry name" value="tt1808, chain A"/>
    <property type="match status" value="1"/>
</dbReference>
<dbReference type="PANTHER" id="PTHR35400">
    <property type="entry name" value="SLR1083 PROTEIN"/>
    <property type="match status" value="1"/>
</dbReference>
<dbReference type="InterPro" id="IPR012296">
    <property type="entry name" value="Nuclease_put_TT1808"/>
</dbReference>
<dbReference type="RefSeq" id="WP_378552417.1">
    <property type="nucleotide sequence ID" value="NZ_JBHSBA010000011.1"/>
</dbReference>
<keyword evidence="2" id="KW-0378">Hydrolase</keyword>
<keyword evidence="2" id="KW-0255">Endonuclease</keyword>
<dbReference type="InterPro" id="IPR011335">
    <property type="entry name" value="Restrct_endonuc-II-like"/>
</dbReference>
<dbReference type="InterPro" id="IPR008538">
    <property type="entry name" value="Uma2"/>
</dbReference>
<evidence type="ECO:0000313" key="2">
    <source>
        <dbReference type="EMBL" id="MFC4127192.1"/>
    </source>
</evidence>
<feature type="domain" description="Putative restriction endonuclease" evidence="1">
    <location>
        <begin position="34"/>
        <end position="132"/>
    </location>
</feature>
<gene>
    <name evidence="2" type="ORF">ACFOW8_19865</name>
</gene>
<name>A0ABV8L8P6_9NOCA</name>
<dbReference type="Pfam" id="PF05685">
    <property type="entry name" value="Uma2"/>
    <property type="match status" value="1"/>
</dbReference>
<dbReference type="SUPFAM" id="SSF52980">
    <property type="entry name" value="Restriction endonuclease-like"/>
    <property type="match status" value="1"/>
</dbReference>
<proteinExistence type="predicted"/>
<dbReference type="GO" id="GO:0004519">
    <property type="term" value="F:endonuclease activity"/>
    <property type="evidence" value="ECO:0007669"/>
    <property type="project" value="UniProtKB-KW"/>
</dbReference>
<evidence type="ECO:0000259" key="1">
    <source>
        <dbReference type="Pfam" id="PF05685"/>
    </source>
</evidence>
<comment type="caution">
    <text evidence="2">The sequence shown here is derived from an EMBL/GenBank/DDBJ whole genome shotgun (WGS) entry which is preliminary data.</text>
</comment>
<reference evidence="3" key="1">
    <citation type="journal article" date="2019" name="Int. J. Syst. Evol. Microbiol.">
        <title>The Global Catalogue of Microorganisms (GCM) 10K type strain sequencing project: providing services to taxonomists for standard genome sequencing and annotation.</title>
        <authorList>
            <consortium name="The Broad Institute Genomics Platform"/>
            <consortium name="The Broad Institute Genome Sequencing Center for Infectious Disease"/>
            <person name="Wu L."/>
            <person name="Ma J."/>
        </authorList>
    </citation>
    <scope>NUCLEOTIDE SEQUENCE [LARGE SCALE GENOMIC DNA]</scope>
    <source>
        <strain evidence="3">CGMCC 4.7204</strain>
    </source>
</reference>
<dbReference type="Proteomes" id="UP001595767">
    <property type="component" value="Unassembled WGS sequence"/>
</dbReference>
<dbReference type="PANTHER" id="PTHR35400:SF3">
    <property type="entry name" value="SLL1072 PROTEIN"/>
    <property type="match status" value="1"/>
</dbReference>
<keyword evidence="2" id="KW-0540">Nuclease</keyword>
<sequence>MGTIRRLRHQIESGMPSGLAAYEVSSIAMPGDDDDYYCTPDLVVLPDSWDCDDEWLADPADVELAVEVISRSEKARDITGKNGWYAAAGVRTLLVLDPRFGTWQLFREPAAGRYPEPLTGAYGGTISLPAPIACTLDTACLPLYERR</sequence>
<evidence type="ECO:0000313" key="3">
    <source>
        <dbReference type="Proteomes" id="UP001595767"/>
    </source>
</evidence>
<dbReference type="CDD" id="cd06260">
    <property type="entry name" value="DUF820-like"/>
    <property type="match status" value="1"/>
</dbReference>
<keyword evidence="3" id="KW-1185">Reference proteome</keyword>